<sequence>MPDFNAVYESFFSDGHQEEEPMDWEDASFLPEVSAPLLPSRPPWKMSSLISVQLSEPFSFSQPLPQHEGSRPQGKDTTGSQGVCDVYCF</sequence>
<dbReference type="AlphaFoldDB" id="A0A8X6GKI2"/>
<reference evidence="2" key="1">
    <citation type="submission" date="2020-07" db="EMBL/GenBank/DDBJ databases">
        <title>Multicomponent nature underlies the extraordinary mechanical properties of spider dragline silk.</title>
        <authorList>
            <person name="Kono N."/>
            <person name="Nakamura H."/>
            <person name="Mori M."/>
            <person name="Yoshida Y."/>
            <person name="Ohtoshi R."/>
            <person name="Malay A.D."/>
            <person name="Moran D.A.P."/>
            <person name="Tomita M."/>
            <person name="Numata K."/>
            <person name="Arakawa K."/>
        </authorList>
    </citation>
    <scope>NUCLEOTIDE SEQUENCE</scope>
</reference>
<dbReference type="EMBL" id="BMAO01006157">
    <property type="protein sequence ID" value="GFR06526.1"/>
    <property type="molecule type" value="Genomic_DNA"/>
</dbReference>
<dbReference type="OrthoDB" id="10340710at2759"/>
<name>A0A8X6GKI2_TRICU</name>
<feature type="region of interest" description="Disordered" evidence="1">
    <location>
        <begin position="60"/>
        <end position="81"/>
    </location>
</feature>
<proteinExistence type="predicted"/>
<comment type="caution">
    <text evidence="2">The sequence shown here is derived from an EMBL/GenBank/DDBJ whole genome shotgun (WGS) entry which is preliminary data.</text>
</comment>
<evidence type="ECO:0000256" key="1">
    <source>
        <dbReference type="SAM" id="MobiDB-lite"/>
    </source>
</evidence>
<accession>A0A8X6GKI2</accession>
<evidence type="ECO:0000313" key="3">
    <source>
        <dbReference type="Proteomes" id="UP000887116"/>
    </source>
</evidence>
<gene>
    <name evidence="2" type="ORF">TNCT_688071</name>
</gene>
<organism evidence="2 3">
    <name type="scientific">Trichonephila clavata</name>
    <name type="common">Joro spider</name>
    <name type="synonym">Nephila clavata</name>
    <dbReference type="NCBI Taxonomy" id="2740835"/>
    <lineage>
        <taxon>Eukaryota</taxon>
        <taxon>Metazoa</taxon>
        <taxon>Ecdysozoa</taxon>
        <taxon>Arthropoda</taxon>
        <taxon>Chelicerata</taxon>
        <taxon>Arachnida</taxon>
        <taxon>Araneae</taxon>
        <taxon>Araneomorphae</taxon>
        <taxon>Entelegynae</taxon>
        <taxon>Araneoidea</taxon>
        <taxon>Nephilidae</taxon>
        <taxon>Trichonephila</taxon>
    </lineage>
</organism>
<protein>
    <submittedName>
        <fullName evidence="2">Uncharacterized protein</fullName>
    </submittedName>
</protein>
<dbReference type="Proteomes" id="UP000887116">
    <property type="component" value="Unassembled WGS sequence"/>
</dbReference>
<evidence type="ECO:0000313" key="2">
    <source>
        <dbReference type="EMBL" id="GFR06526.1"/>
    </source>
</evidence>
<keyword evidence="3" id="KW-1185">Reference proteome</keyword>